<name>A0A853R9Y6_9VIBR</name>
<dbReference type="SUPFAM" id="SSF52172">
    <property type="entry name" value="CheY-like"/>
    <property type="match status" value="1"/>
</dbReference>
<evidence type="ECO:0008006" key="3">
    <source>
        <dbReference type="Google" id="ProtNLM"/>
    </source>
</evidence>
<evidence type="ECO:0000313" key="2">
    <source>
        <dbReference type="Proteomes" id="UP000094808"/>
    </source>
</evidence>
<dbReference type="InterPro" id="IPR011006">
    <property type="entry name" value="CheY-like_superfamily"/>
</dbReference>
<dbReference type="CDD" id="cd00156">
    <property type="entry name" value="REC"/>
    <property type="match status" value="1"/>
</dbReference>
<keyword evidence="2" id="KW-1185">Reference proteome</keyword>
<dbReference type="RefSeq" id="WP_017046387.1">
    <property type="nucleotide sequence ID" value="NZ_AJYS02000034.1"/>
</dbReference>
<sequence length="156" mass="17748">MAKKTILIIEDEAPKRKHIEDYVVSHNRGDKFRIVSRQSVSSALDFLDDSKTDFIILDMSLPTFEISDTENGGRPQGFGGLEVLRHLKMSGISTPTLVLTGYEAFMREEGLVELSQLSDELKREFGMFLKDVLYYNSAYSEWKNKISVTLKTVGIY</sequence>
<organism evidence="1 2">
    <name type="scientific">Vibrio ordalii FS-238</name>
    <dbReference type="NCBI Taxonomy" id="617133"/>
    <lineage>
        <taxon>Bacteria</taxon>
        <taxon>Pseudomonadati</taxon>
        <taxon>Pseudomonadota</taxon>
        <taxon>Gammaproteobacteria</taxon>
        <taxon>Vibrionales</taxon>
        <taxon>Vibrionaceae</taxon>
        <taxon>Vibrio</taxon>
    </lineage>
</organism>
<gene>
    <name evidence="1" type="ORF">A1QS_13270</name>
</gene>
<proteinExistence type="predicted"/>
<protein>
    <recommendedName>
        <fullName evidence="3">Response regulator</fullName>
    </recommendedName>
</protein>
<dbReference type="Gene3D" id="3.40.50.2300">
    <property type="match status" value="1"/>
</dbReference>
<accession>A0A853R9Y6</accession>
<comment type="caution">
    <text evidence="1">The sequence shown here is derived from an EMBL/GenBank/DDBJ whole genome shotgun (WGS) entry which is preliminary data.</text>
</comment>
<dbReference type="AlphaFoldDB" id="A0A853R9Y6"/>
<dbReference type="EMBL" id="AJYS02000034">
    <property type="protein sequence ID" value="OEE41484.1"/>
    <property type="molecule type" value="Genomic_DNA"/>
</dbReference>
<dbReference type="Proteomes" id="UP000094808">
    <property type="component" value="Unassembled WGS sequence"/>
</dbReference>
<evidence type="ECO:0000313" key="1">
    <source>
        <dbReference type="EMBL" id="OEE41484.1"/>
    </source>
</evidence>
<reference evidence="1 2" key="1">
    <citation type="journal article" date="2012" name="Science">
        <title>Ecological populations of bacteria act as socially cohesive units of antibiotic production and resistance.</title>
        <authorList>
            <person name="Cordero O.X."/>
            <person name="Wildschutte H."/>
            <person name="Kirkup B."/>
            <person name="Proehl S."/>
            <person name="Ngo L."/>
            <person name="Hussain F."/>
            <person name="Le Roux F."/>
            <person name="Mincer T."/>
            <person name="Polz M.F."/>
        </authorList>
    </citation>
    <scope>NUCLEOTIDE SEQUENCE [LARGE SCALE GENOMIC DNA]</scope>
    <source>
        <strain evidence="1 2">FS-238</strain>
    </source>
</reference>